<dbReference type="EMBL" id="JAGTXO010000006">
    <property type="protein sequence ID" value="KAG8467143.1"/>
    <property type="molecule type" value="Genomic_DNA"/>
</dbReference>
<evidence type="ECO:0000256" key="1">
    <source>
        <dbReference type="RuleBase" id="RU003682"/>
    </source>
</evidence>
<keyword evidence="1" id="KW-0479">Metal-binding</keyword>
<feature type="domain" description="Fe2OG dioxygenase" evidence="3">
    <location>
        <begin position="211"/>
        <end position="356"/>
    </location>
</feature>
<keyword evidence="1" id="KW-0408">Iron</keyword>
<dbReference type="Proteomes" id="UP000751190">
    <property type="component" value="Unassembled WGS sequence"/>
</dbReference>
<dbReference type="InterPro" id="IPR050231">
    <property type="entry name" value="Iron_ascorbate_oxido_reductase"/>
</dbReference>
<proteinExistence type="inferred from homology"/>
<name>A0A8J5XLP9_DIALT</name>
<dbReference type="SUPFAM" id="SSF51197">
    <property type="entry name" value="Clavaminate synthase-like"/>
    <property type="match status" value="1"/>
</dbReference>
<dbReference type="InterPro" id="IPR044861">
    <property type="entry name" value="IPNS-like_FE2OG_OXY"/>
</dbReference>
<dbReference type="PROSITE" id="PS51471">
    <property type="entry name" value="FE2OG_OXY"/>
    <property type="match status" value="1"/>
</dbReference>
<organism evidence="4 5">
    <name type="scientific">Diacronema lutheri</name>
    <name type="common">Unicellular marine alga</name>
    <name type="synonym">Monochrysis lutheri</name>
    <dbReference type="NCBI Taxonomy" id="2081491"/>
    <lineage>
        <taxon>Eukaryota</taxon>
        <taxon>Haptista</taxon>
        <taxon>Haptophyta</taxon>
        <taxon>Pavlovophyceae</taxon>
        <taxon>Pavlovales</taxon>
        <taxon>Pavlovaceae</taxon>
        <taxon>Diacronema</taxon>
    </lineage>
</organism>
<dbReference type="InterPro" id="IPR027443">
    <property type="entry name" value="IPNS-like_sf"/>
</dbReference>
<protein>
    <recommendedName>
        <fullName evidence="3">Fe2OG dioxygenase domain-containing protein</fullName>
    </recommendedName>
</protein>
<dbReference type="GO" id="GO:0016491">
    <property type="term" value="F:oxidoreductase activity"/>
    <property type="evidence" value="ECO:0007669"/>
    <property type="project" value="UniProtKB-KW"/>
</dbReference>
<dbReference type="Gene3D" id="2.60.120.330">
    <property type="entry name" value="B-lactam Antibiotic, Isopenicillin N Synthase, Chain"/>
    <property type="match status" value="1"/>
</dbReference>
<feature type="region of interest" description="Disordered" evidence="2">
    <location>
        <begin position="1"/>
        <end position="52"/>
    </location>
</feature>
<comment type="caution">
    <text evidence="4">The sequence shown here is derived from an EMBL/GenBank/DDBJ whole genome shotgun (WGS) entry which is preliminary data.</text>
</comment>
<reference evidence="4" key="1">
    <citation type="submission" date="2021-05" db="EMBL/GenBank/DDBJ databases">
        <title>The genome of the haptophyte Pavlova lutheri (Diacronema luteri, Pavlovales) - a model for lipid biosynthesis in eukaryotic algae.</title>
        <authorList>
            <person name="Hulatt C.J."/>
            <person name="Posewitz M.C."/>
        </authorList>
    </citation>
    <scope>NUCLEOTIDE SEQUENCE</scope>
    <source>
        <strain evidence="4">NIVA-4/92</strain>
    </source>
</reference>
<dbReference type="Pfam" id="PF03171">
    <property type="entry name" value="2OG-FeII_Oxy"/>
    <property type="match status" value="1"/>
</dbReference>
<gene>
    <name evidence="4" type="ORF">KFE25_000459</name>
</gene>
<dbReference type="AlphaFoldDB" id="A0A8J5XLP9"/>
<feature type="compositionally biased region" description="Pro residues" evidence="2">
    <location>
        <begin position="39"/>
        <end position="48"/>
    </location>
</feature>
<evidence type="ECO:0000313" key="5">
    <source>
        <dbReference type="Proteomes" id="UP000751190"/>
    </source>
</evidence>
<keyword evidence="5" id="KW-1185">Reference proteome</keyword>
<dbReference type="InterPro" id="IPR005123">
    <property type="entry name" value="Oxoglu/Fe-dep_dioxygenase_dom"/>
</dbReference>
<evidence type="ECO:0000256" key="2">
    <source>
        <dbReference type="SAM" id="MobiDB-lite"/>
    </source>
</evidence>
<dbReference type="GO" id="GO:0046872">
    <property type="term" value="F:metal ion binding"/>
    <property type="evidence" value="ECO:0007669"/>
    <property type="project" value="UniProtKB-KW"/>
</dbReference>
<dbReference type="PANTHER" id="PTHR47990">
    <property type="entry name" value="2-OXOGLUTARATE (2OG) AND FE(II)-DEPENDENT OXYGENASE SUPERFAMILY PROTEIN-RELATED"/>
    <property type="match status" value="1"/>
</dbReference>
<feature type="compositionally biased region" description="Gly residues" evidence="2">
    <location>
        <begin position="1"/>
        <end position="14"/>
    </location>
</feature>
<evidence type="ECO:0000313" key="4">
    <source>
        <dbReference type="EMBL" id="KAG8467143.1"/>
    </source>
</evidence>
<accession>A0A8J5XLP9</accession>
<evidence type="ECO:0000259" key="3">
    <source>
        <dbReference type="PROSITE" id="PS51471"/>
    </source>
</evidence>
<comment type="similarity">
    <text evidence="1">Belongs to the iron/ascorbate-dependent oxidoreductase family.</text>
</comment>
<sequence length="449" mass="47419">MVPGPGHHGGGRGGAADVRGDVEEPQGLRQGGDQVHVSAPPPAPPAPARPCARGRRCHALDDVLSGSDGARGFCAELAARGYALVELPPRLHALVDDARAASADFFRLGALEKQSVGGFARIGAAYAGYRQDARTGGEFLELRIARTGALVPAPPAAVAHLDAPARELSRTLLALAHRLLAAMAEQLGLRPEVFTELLDAPDGEADAPDGVVHSVLRVCCYPAATPPSLPPSSDAAIADESARAGTFLASSAETARVLFDEHTDSSMVTLSLLDPASPGLQLRVHARDGTPLGACDGGWDAVEASVPHAHCLLVHVGDFVAALTKGHYPAARHRVVREPCDAHAPARVSLPFLARPRPERQLDTRAHEPGVREADAKLLALSQVTCSELRRLFDAFGRRQHVLALEQREQQRRDGARRQRAAAFRLEVLARRLGAPCEGPALSDSELSG</sequence>
<keyword evidence="1" id="KW-0560">Oxidoreductase</keyword>